<feature type="domain" description="Nudix hydrolase" evidence="2">
    <location>
        <begin position="22"/>
        <end position="152"/>
    </location>
</feature>
<dbReference type="EMBL" id="QTTT01000001">
    <property type="protein sequence ID" value="REE98914.1"/>
    <property type="molecule type" value="Genomic_DNA"/>
</dbReference>
<sequence length="289" mass="31064">MVGSMGDGDGWTRCTQGHQHWGKHGAAGMLIFHRDPAGGAHLLLQQRNWWCSGALSWCMFGGGRRPGEEPLAAAFRETAEECTLDPRRLRVHGLLTDDHGGWSYSTVVASADHMPKVKPASLETRRAAWFPLEKVEGLRLFQPFAVAWPKLAGMLSRLVLVVDAANVVGSRADGWWRDRAGATARLRDELAPLAEKGVTGHPEGLHDTSYPEIVMVVEGAARPVADTAVEGVRTVAAPGSGDDAIVDLVSHPEPDATYLVVTADRELRARVTAAGGYCAGPGWLLSQIP</sequence>
<dbReference type="PROSITE" id="PS00893">
    <property type="entry name" value="NUDIX_BOX"/>
    <property type="match status" value="1"/>
</dbReference>
<dbReference type="AlphaFoldDB" id="A0A3D9T2C4"/>
<name>A0A3D9T2C4_9ACTN</name>
<dbReference type="SUPFAM" id="SSF55811">
    <property type="entry name" value="Nudix"/>
    <property type="match status" value="1"/>
</dbReference>
<evidence type="ECO:0000313" key="3">
    <source>
        <dbReference type="EMBL" id="REE98914.1"/>
    </source>
</evidence>
<evidence type="ECO:0000259" key="2">
    <source>
        <dbReference type="PROSITE" id="PS51462"/>
    </source>
</evidence>
<dbReference type="InterPro" id="IPR020084">
    <property type="entry name" value="NUDIX_hydrolase_CS"/>
</dbReference>
<evidence type="ECO:0000256" key="1">
    <source>
        <dbReference type="ARBA" id="ARBA00022801"/>
    </source>
</evidence>
<dbReference type="InterPro" id="IPR000086">
    <property type="entry name" value="NUDIX_hydrolase_dom"/>
</dbReference>
<dbReference type="Pfam" id="PF00293">
    <property type="entry name" value="NUDIX"/>
    <property type="match status" value="1"/>
</dbReference>
<proteinExistence type="predicted"/>
<organism evidence="3 4">
    <name type="scientific">Thermomonospora umbrina</name>
    <dbReference type="NCBI Taxonomy" id="111806"/>
    <lineage>
        <taxon>Bacteria</taxon>
        <taxon>Bacillati</taxon>
        <taxon>Actinomycetota</taxon>
        <taxon>Actinomycetes</taxon>
        <taxon>Streptosporangiales</taxon>
        <taxon>Thermomonosporaceae</taxon>
        <taxon>Thermomonospora</taxon>
    </lineage>
</organism>
<reference evidence="3 4" key="1">
    <citation type="submission" date="2018-08" db="EMBL/GenBank/DDBJ databases">
        <title>Sequencing the genomes of 1000 actinobacteria strains.</title>
        <authorList>
            <person name="Klenk H.-P."/>
        </authorList>
    </citation>
    <scope>NUCLEOTIDE SEQUENCE [LARGE SCALE GENOMIC DNA]</scope>
    <source>
        <strain evidence="3 4">DSM 43927</strain>
    </source>
</reference>
<comment type="caution">
    <text evidence="3">The sequence shown here is derived from an EMBL/GenBank/DDBJ whole genome shotgun (WGS) entry which is preliminary data.</text>
</comment>
<dbReference type="Proteomes" id="UP000256661">
    <property type="component" value="Unassembled WGS sequence"/>
</dbReference>
<dbReference type="CDD" id="cd18877">
    <property type="entry name" value="NUDIX_Hydrolase"/>
    <property type="match status" value="1"/>
</dbReference>
<dbReference type="Gene3D" id="3.90.79.10">
    <property type="entry name" value="Nucleoside Triphosphate Pyrophosphohydrolase"/>
    <property type="match status" value="1"/>
</dbReference>
<keyword evidence="4" id="KW-1185">Reference proteome</keyword>
<evidence type="ECO:0000313" key="4">
    <source>
        <dbReference type="Proteomes" id="UP000256661"/>
    </source>
</evidence>
<gene>
    <name evidence="3" type="ORF">DFJ69_4412</name>
</gene>
<protein>
    <submittedName>
        <fullName evidence="3">ADP-ribose pyrophosphatase YjhB (NUDIX family)</fullName>
    </submittedName>
</protein>
<keyword evidence="1" id="KW-0378">Hydrolase</keyword>
<dbReference type="GO" id="GO:0016787">
    <property type="term" value="F:hydrolase activity"/>
    <property type="evidence" value="ECO:0007669"/>
    <property type="project" value="UniProtKB-KW"/>
</dbReference>
<dbReference type="PROSITE" id="PS51462">
    <property type="entry name" value="NUDIX"/>
    <property type="match status" value="1"/>
</dbReference>
<accession>A0A3D9T2C4</accession>
<dbReference type="InterPro" id="IPR015797">
    <property type="entry name" value="NUDIX_hydrolase-like_dom_sf"/>
</dbReference>